<keyword evidence="1" id="KW-0812">Transmembrane</keyword>
<evidence type="ECO:0000256" key="1">
    <source>
        <dbReference type="SAM" id="Phobius"/>
    </source>
</evidence>
<feature type="transmembrane region" description="Helical" evidence="1">
    <location>
        <begin position="45"/>
        <end position="64"/>
    </location>
</feature>
<protein>
    <submittedName>
        <fullName evidence="2">Uncharacterized protein</fullName>
    </submittedName>
</protein>
<accession>A0A3M7QDK4</accession>
<reference evidence="2 3" key="1">
    <citation type="journal article" date="2018" name="Sci. Rep.">
        <title>Genomic signatures of local adaptation to the degree of environmental predictability in rotifers.</title>
        <authorList>
            <person name="Franch-Gras L."/>
            <person name="Hahn C."/>
            <person name="Garcia-Roger E.M."/>
            <person name="Carmona M.J."/>
            <person name="Serra M."/>
            <person name="Gomez A."/>
        </authorList>
    </citation>
    <scope>NUCLEOTIDE SEQUENCE [LARGE SCALE GENOMIC DNA]</scope>
    <source>
        <strain evidence="2">HYR1</strain>
    </source>
</reference>
<organism evidence="2 3">
    <name type="scientific">Brachionus plicatilis</name>
    <name type="common">Marine rotifer</name>
    <name type="synonym">Brachionus muelleri</name>
    <dbReference type="NCBI Taxonomy" id="10195"/>
    <lineage>
        <taxon>Eukaryota</taxon>
        <taxon>Metazoa</taxon>
        <taxon>Spiralia</taxon>
        <taxon>Gnathifera</taxon>
        <taxon>Rotifera</taxon>
        <taxon>Eurotatoria</taxon>
        <taxon>Monogononta</taxon>
        <taxon>Pseudotrocha</taxon>
        <taxon>Ploima</taxon>
        <taxon>Brachionidae</taxon>
        <taxon>Brachionus</taxon>
    </lineage>
</organism>
<keyword evidence="1" id="KW-1133">Transmembrane helix</keyword>
<dbReference type="AlphaFoldDB" id="A0A3M7QDK4"/>
<gene>
    <name evidence="2" type="ORF">BpHYR1_023697</name>
</gene>
<comment type="caution">
    <text evidence="2">The sequence shown here is derived from an EMBL/GenBank/DDBJ whole genome shotgun (WGS) entry which is preliminary data.</text>
</comment>
<evidence type="ECO:0000313" key="3">
    <source>
        <dbReference type="Proteomes" id="UP000276133"/>
    </source>
</evidence>
<keyword evidence="1" id="KW-0472">Membrane</keyword>
<name>A0A3M7QDK4_BRAPC</name>
<keyword evidence="3" id="KW-1185">Reference proteome</keyword>
<sequence length="70" mass="8067">MVPTILIILMHISVDNVIGNIFFLDSSKVSPYSIFYDYFAVDLRIFPPLKIFLIFGVITLPSLCRHQFTD</sequence>
<dbReference type="Proteomes" id="UP000276133">
    <property type="component" value="Unassembled WGS sequence"/>
</dbReference>
<dbReference type="EMBL" id="REGN01006474">
    <property type="protein sequence ID" value="RNA09363.1"/>
    <property type="molecule type" value="Genomic_DNA"/>
</dbReference>
<evidence type="ECO:0000313" key="2">
    <source>
        <dbReference type="EMBL" id="RNA09363.1"/>
    </source>
</evidence>
<proteinExistence type="predicted"/>